<keyword evidence="9" id="KW-1185">Reference proteome</keyword>
<reference evidence="8" key="1">
    <citation type="journal article" date="2022" name="Int. J. Syst. Evol. Microbiol.">
        <title>A novel species of lactic acid bacteria, Ligilactobacillus pabuli sp. nov., isolated from alfalfa silage.</title>
        <authorList>
            <person name="Tohno M."/>
            <person name="Tanizawa Y."/>
            <person name="Sawada H."/>
            <person name="Sakamoto M."/>
            <person name="Ohkuma M."/>
            <person name="Kobayashi H."/>
        </authorList>
    </citation>
    <scope>NUCLEOTIDE SEQUENCE</scope>
    <source>
        <strain evidence="8">AF129</strain>
    </source>
</reference>
<dbReference type="PROSITE" id="PS50978">
    <property type="entry name" value="NEAT"/>
    <property type="match status" value="1"/>
</dbReference>
<dbReference type="PANTHER" id="PTHR37824">
    <property type="entry name" value="IRON-REGULATED SURFACE DETERMINANT PROTEIN C"/>
    <property type="match status" value="1"/>
</dbReference>
<evidence type="ECO:0000256" key="1">
    <source>
        <dbReference type="ARBA" id="ARBA00004168"/>
    </source>
</evidence>
<dbReference type="EMBL" id="BQXH01000008">
    <property type="protein sequence ID" value="GKS81407.1"/>
    <property type="molecule type" value="Genomic_DNA"/>
</dbReference>
<dbReference type="InterPro" id="IPR050436">
    <property type="entry name" value="IsdA"/>
</dbReference>
<evidence type="ECO:0000256" key="4">
    <source>
        <dbReference type="ARBA" id="ARBA00023088"/>
    </source>
</evidence>
<sequence length="279" mass="29341">MHKKSVMLTFLSVFLLTILGFGHNQKVEAASYQTNYTVLKAGTGQASYADAYFSKPAVVTANSDSYTVSLTVSTDHSLGSFPVQVLNVNGQAPQVSKSTSGNRDNYVVTFTTKSVKQVMSGNMKVDIDNINYHHVYGFNLRMDAGNVPALTSQQSSQASQTQAKPAATQSQQKSAAASNSSTKQVTSSSAATSSQASSSSSSAKSSSSSSSSSQKQSSSSSHKKVKKATKKAATSSEKKAQQDQVKPKSTKKTSSSAAWWIGGLAVVAIIGGVVYFIKK</sequence>
<feature type="compositionally biased region" description="Basic residues" evidence="5">
    <location>
        <begin position="221"/>
        <end position="230"/>
    </location>
</feature>
<gene>
    <name evidence="8" type="ORF">LPAF129_10930</name>
</gene>
<dbReference type="InterPro" id="IPR006635">
    <property type="entry name" value="NEAT_dom"/>
</dbReference>
<dbReference type="CDD" id="cd06920">
    <property type="entry name" value="NEAT"/>
    <property type="match status" value="1"/>
</dbReference>
<name>A0ABQ5JJG1_9LACO</name>
<dbReference type="Pfam" id="PF05031">
    <property type="entry name" value="NEAT"/>
    <property type="match status" value="1"/>
</dbReference>
<keyword evidence="3" id="KW-0732">Signal</keyword>
<dbReference type="SUPFAM" id="SSF158911">
    <property type="entry name" value="NEAT domain-like"/>
    <property type="match status" value="1"/>
</dbReference>
<keyword evidence="2" id="KW-0134">Cell wall</keyword>
<feature type="region of interest" description="Disordered" evidence="5">
    <location>
        <begin position="149"/>
        <end position="255"/>
    </location>
</feature>
<feature type="domain" description="NEAT" evidence="7">
    <location>
        <begin position="27"/>
        <end position="150"/>
    </location>
</feature>
<protein>
    <recommendedName>
        <fullName evidence="7">NEAT domain-containing protein</fullName>
    </recommendedName>
</protein>
<keyword evidence="2" id="KW-0964">Secreted</keyword>
<evidence type="ECO:0000256" key="6">
    <source>
        <dbReference type="SAM" id="Phobius"/>
    </source>
</evidence>
<feature type="transmembrane region" description="Helical" evidence="6">
    <location>
        <begin position="257"/>
        <end position="277"/>
    </location>
</feature>
<evidence type="ECO:0000256" key="2">
    <source>
        <dbReference type="ARBA" id="ARBA00022512"/>
    </source>
</evidence>
<keyword evidence="6" id="KW-0472">Membrane</keyword>
<evidence type="ECO:0000313" key="8">
    <source>
        <dbReference type="EMBL" id="GKS81407.1"/>
    </source>
</evidence>
<evidence type="ECO:0000256" key="3">
    <source>
        <dbReference type="ARBA" id="ARBA00022729"/>
    </source>
</evidence>
<dbReference type="InterPro" id="IPR037250">
    <property type="entry name" value="NEAT_dom_sf"/>
</dbReference>
<organism evidence="8 9">
    <name type="scientific">Ligilactobacillus pabuli</name>
    <dbReference type="NCBI Taxonomy" id="2886039"/>
    <lineage>
        <taxon>Bacteria</taxon>
        <taxon>Bacillati</taxon>
        <taxon>Bacillota</taxon>
        <taxon>Bacilli</taxon>
        <taxon>Lactobacillales</taxon>
        <taxon>Lactobacillaceae</taxon>
        <taxon>Ligilactobacillus</taxon>
    </lineage>
</organism>
<evidence type="ECO:0000259" key="7">
    <source>
        <dbReference type="PROSITE" id="PS50978"/>
    </source>
</evidence>
<comment type="subcellular location">
    <subcellularLocation>
        <location evidence="1">Secreted</location>
        <location evidence="1">Cell wall</location>
        <topology evidence="1">Peptidoglycan-anchor</topology>
    </subcellularLocation>
</comment>
<dbReference type="Proteomes" id="UP001055149">
    <property type="component" value="Unassembled WGS sequence"/>
</dbReference>
<keyword evidence="4" id="KW-0572">Peptidoglycan-anchor</keyword>
<dbReference type="RefSeq" id="WP_244055156.1">
    <property type="nucleotide sequence ID" value="NZ_BQXH01000008.1"/>
</dbReference>
<dbReference type="PANTHER" id="PTHR37824:SF1">
    <property type="entry name" value="IRON-REGULATED SURFACE DETERMINANT PROTEIN C"/>
    <property type="match status" value="1"/>
</dbReference>
<proteinExistence type="predicted"/>
<evidence type="ECO:0000313" key="9">
    <source>
        <dbReference type="Proteomes" id="UP001055149"/>
    </source>
</evidence>
<dbReference type="Gene3D" id="2.60.40.1850">
    <property type="match status" value="1"/>
</dbReference>
<comment type="caution">
    <text evidence="8">The sequence shown here is derived from an EMBL/GenBank/DDBJ whole genome shotgun (WGS) entry which is preliminary data.</text>
</comment>
<dbReference type="SMART" id="SM00725">
    <property type="entry name" value="NEAT"/>
    <property type="match status" value="1"/>
</dbReference>
<accession>A0ABQ5JJG1</accession>
<feature type="compositionally biased region" description="Low complexity" evidence="5">
    <location>
        <begin position="151"/>
        <end position="220"/>
    </location>
</feature>
<keyword evidence="6" id="KW-1133">Transmembrane helix</keyword>
<evidence type="ECO:0000256" key="5">
    <source>
        <dbReference type="SAM" id="MobiDB-lite"/>
    </source>
</evidence>
<keyword evidence="6" id="KW-0812">Transmembrane</keyword>